<accession>A0A810NA27</accession>
<reference evidence="1" key="1">
    <citation type="submission" date="2020-08" db="EMBL/GenBank/DDBJ databases">
        <title>Whole genome shotgun sequence of Polymorphospora rubra NBRC 101157.</title>
        <authorList>
            <person name="Komaki H."/>
            <person name="Tamura T."/>
        </authorList>
    </citation>
    <scope>NUCLEOTIDE SEQUENCE</scope>
    <source>
        <strain evidence="1">NBRC 101157</strain>
    </source>
</reference>
<dbReference type="EMBL" id="AP023359">
    <property type="protein sequence ID" value="BCJ70256.1"/>
    <property type="molecule type" value="Genomic_DNA"/>
</dbReference>
<sequence length="77" mass="7869">MGASAGEGTAIVTGRGQPDIADIDGLGPYCRDGDLVILGVRDHDEQLDEVRGLGITVHTTPEIAAAITDTLVAALRG</sequence>
<name>A0A810NA27_9ACTN</name>
<gene>
    <name evidence="1" type="ORF">Prubr_72770</name>
</gene>
<dbReference type="AlphaFoldDB" id="A0A810NA27"/>
<protein>
    <submittedName>
        <fullName evidence="1">Uncharacterized protein</fullName>
    </submittedName>
</protein>
<dbReference type="Proteomes" id="UP000680866">
    <property type="component" value="Chromosome"/>
</dbReference>
<evidence type="ECO:0000313" key="1">
    <source>
        <dbReference type="EMBL" id="BCJ70256.1"/>
    </source>
</evidence>
<proteinExistence type="predicted"/>
<evidence type="ECO:0000313" key="2">
    <source>
        <dbReference type="Proteomes" id="UP000680866"/>
    </source>
</evidence>
<keyword evidence="2" id="KW-1185">Reference proteome</keyword>
<dbReference type="KEGG" id="pry:Prubr_72770"/>
<organism evidence="1 2">
    <name type="scientific">Polymorphospora rubra</name>
    <dbReference type="NCBI Taxonomy" id="338584"/>
    <lineage>
        <taxon>Bacteria</taxon>
        <taxon>Bacillati</taxon>
        <taxon>Actinomycetota</taxon>
        <taxon>Actinomycetes</taxon>
        <taxon>Micromonosporales</taxon>
        <taxon>Micromonosporaceae</taxon>
        <taxon>Polymorphospora</taxon>
    </lineage>
</organism>